<accession>A0AA36DDH3</accession>
<feature type="non-terminal residue" evidence="2">
    <location>
        <position position="271"/>
    </location>
</feature>
<comment type="caution">
    <text evidence="2">The sequence shown here is derived from an EMBL/GenBank/DDBJ whole genome shotgun (WGS) entry which is preliminary data.</text>
</comment>
<dbReference type="PANTHER" id="PTHR22941:SF26">
    <property type="entry name" value="SERPENTINE RECEPTOR, CLASS H"/>
    <property type="match status" value="1"/>
</dbReference>
<dbReference type="Pfam" id="PF10318">
    <property type="entry name" value="7TM_GPCR_Srh"/>
    <property type="match status" value="1"/>
</dbReference>
<gene>
    <name evidence="2" type="ORF">MSPICULIGERA_LOCUS22310</name>
</gene>
<protein>
    <recommendedName>
        <fullName evidence="4">G protein-coupled receptor</fullName>
    </recommendedName>
</protein>
<reference evidence="2" key="1">
    <citation type="submission" date="2023-06" db="EMBL/GenBank/DDBJ databases">
        <authorList>
            <person name="Delattre M."/>
        </authorList>
    </citation>
    <scope>NUCLEOTIDE SEQUENCE</scope>
    <source>
        <strain evidence="2">AF72</strain>
    </source>
</reference>
<evidence type="ECO:0000313" key="2">
    <source>
        <dbReference type="EMBL" id="CAJ0584250.1"/>
    </source>
</evidence>
<feature type="transmembrane region" description="Helical" evidence="1">
    <location>
        <begin position="124"/>
        <end position="152"/>
    </location>
</feature>
<dbReference type="AlphaFoldDB" id="A0AA36DDH3"/>
<feature type="transmembrane region" description="Helical" evidence="1">
    <location>
        <begin position="173"/>
        <end position="200"/>
    </location>
</feature>
<name>A0AA36DDH3_9BILA</name>
<sequence length="271" mass="30480">MLGVLRGVHGKIVLSIGAVFMNGMMASTLQCFVYRHHVLLKPGSKLRFSKGRYIRFALYHYLSPTIWFLCGSLTAPLEAGPDSEILRKTIREDSSLAYMASLNSFYIMDRRALYPPYLEVSSGMLMATAILAVIVYGVIVTGLIVWHCFALLNDQHSLMSTRTKQIHRRFLHVLLIGVTIPIATMGLPYIGVLIMVLIRIRFPQWLTNLLVGTQAAHTTLTSFVLLSATPSYRRYIIGMVSGFFGRPPQRDKSRHARLSIVVPARSEYGFE</sequence>
<keyword evidence="1" id="KW-0812">Transmembrane</keyword>
<keyword evidence="3" id="KW-1185">Reference proteome</keyword>
<evidence type="ECO:0000256" key="1">
    <source>
        <dbReference type="SAM" id="Phobius"/>
    </source>
</evidence>
<evidence type="ECO:0000313" key="3">
    <source>
        <dbReference type="Proteomes" id="UP001177023"/>
    </source>
</evidence>
<keyword evidence="1" id="KW-0472">Membrane</keyword>
<evidence type="ECO:0008006" key="4">
    <source>
        <dbReference type="Google" id="ProtNLM"/>
    </source>
</evidence>
<proteinExistence type="predicted"/>
<organism evidence="2 3">
    <name type="scientific">Mesorhabditis spiculigera</name>
    <dbReference type="NCBI Taxonomy" id="96644"/>
    <lineage>
        <taxon>Eukaryota</taxon>
        <taxon>Metazoa</taxon>
        <taxon>Ecdysozoa</taxon>
        <taxon>Nematoda</taxon>
        <taxon>Chromadorea</taxon>
        <taxon>Rhabditida</taxon>
        <taxon>Rhabditina</taxon>
        <taxon>Rhabditomorpha</taxon>
        <taxon>Rhabditoidea</taxon>
        <taxon>Rhabditidae</taxon>
        <taxon>Mesorhabditinae</taxon>
        <taxon>Mesorhabditis</taxon>
    </lineage>
</organism>
<feature type="transmembrane region" description="Helical" evidence="1">
    <location>
        <begin position="12"/>
        <end position="35"/>
    </location>
</feature>
<dbReference type="PANTHER" id="PTHR22941">
    <property type="entry name" value="SERPENTINE RECEPTOR"/>
    <property type="match status" value="1"/>
</dbReference>
<dbReference type="Proteomes" id="UP001177023">
    <property type="component" value="Unassembled WGS sequence"/>
</dbReference>
<dbReference type="InterPro" id="IPR019422">
    <property type="entry name" value="7TM_GPCR_serpentine_rcpt_Srh"/>
</dbReference>
<dbReference type="InterPro" id="IPR053220">
    <property type="entry name" value="Nematode_rcpt-like_serp_H"/>
</dbReference>
<dbReference type="EMBL" id="CATQJA010002689">
    <property type="protein sequence ID" value="CAJ0584250.1"/>
    <property type="molecule type" value="Genomic_DNA"/>
</dbReference>
<keyword evidence="1" id="KW-1133">Transmembrane helix</keyword>